<evidence type="ECO:0000313" key="2">
    <source>
        <dbReference type="Proteomes" id="UP000222310"/>
    </source>
</evidence>
<name>A0A9Q5ZH49_NOSLI</name>
<accession>A0A9Q5ZH49</accession>
<evidence type="ECO:0008006" key="3">
    <source>
        <dbReference type="Google" id="ProtNLM"/>
    </source>
</evidence>
<comment type="caution">
    <text evidence="1">The sequence shown here is derived from an EMBL/GenBank/DDBJ whole genome shotgun (WGS) entry which is preliminary data.</text>
</comment>
<dbReference type="Proteomes" id="UP000222310">
    <property type="component" value="Unassembled WGS sequence"/>
</dbReference>
<dbReference type="RefSeq" id="WP_099067324.1">
    <property type="nucleotide sequence ID" value="NZ_LAHD01000003.1"/>
</dbReference>
<dbReference type="EMBL" id="LAHD01000003">
    <property type="protein sequence ID" value="PHK07068.1"/>
    <property type="molecule type" value="Genomic_DNA"/>
</dbReference>
<dbReference type="InterPro" id="IPR025494">
    <property type="entry name" value="DUF4385"/>
</dbReference>
<protein>
    <recommendedName>
        <fullName evidence="3">DUF4385 domain-containing protein</fullName>
    </recommendedName>
</protein>
<dbReference type="GeneID" id="57091887"/>
<evidence type="ECO:0000313" key="1">
    <source>
        <dbReference type="EMBL" id="PHK07068.1"/>
    </source>
</evidence>
<proteinExistence type="predicted"/>
<gene>
    <name evidence="1" type="ORF">VF08_02050</name>
</gene>
<reference evidence="1 2" key="1">
    <citation type="submission" date="2015-02" db="EMBL/GenBank/DDBJ databases">
        <title>Nostoc linckia genome annotation.</title>
        <authorList>
            <person name="Zhou Z."/>
        </authorList>
    </citation>
    <scope>NUCLEOTIDE SEQUENCE [LARGE SCALE GENOMIC DNA]</scope>
    <source>
        <strain evidence="2">z8</strain>
    </source>
</reference>
<dbReference type="AlphaFoldDB" id="A0A9Q5ZH49"/>
<organism evidence="1 2">
    <name type="scientific">Nostoc linckia z8</name>
    <dbReference type="NCBI Taxonomy" id="1628746"/>
    <lineage>
        <taxon>Bacteria</taxon>
        <taxon>Bacillati</taxon>
        <taxon>Cyanobacteriota</taxon>
        <taxon>Cyanophyceae</taxon>
        <taxon>Nostocales</taxon>
        <taxon>Nostocaceae</taxon>
        <taxon>Nostoc</taxon>
    </lineage>
</organism>
<sequence length="151" mass="17995">MPFDYSLDFQNIDFRQHPELYRIGKGEQGVLLIEPYKSEILPHWRFKTPEIAKESSEKIYEMFLAYLEQNDFVGADMARKFMQMGYTRSRRYANHKSGRKYKKGSSQEILPYEVDPIKAESAAIFKAKWLQAKTNEKYIQLLARHKQKYEL</sequence>
<dbReference type="Pfam" id="PF14328">
    <property type="entry name" value="DUF4385"/>
    <property type="match status" value="1"/>
</dbReference>